<dbReference type="FunFam" id="3.40.50.2000:FF:000072">
    <property type="entry name" value="Glycosyl transferase"/>
    <property type="match status" value="1"/>
</dbReference>
<dbReference type="InterPro" id="IPR002213">
    <property type="entry name" value="UDP_glucos_trans"/>
</dbReference>
<sequence length="418" mass="43726">MKVLFVATPLTGHVNPLLSLARLAQARGDGVLFVTGAAFADRVRAAGLRFAGLVAEGEPEYRATDIPAGAERSRREFERRFIDAMPGQAARLKALIAEERPDVVVAGSMVLGILPLLLDPAPRPRILVYNVSFLFLERSDGAPLGFGLPPARSPEEAAGYAALSASVDMAFTDPVRRTADARLAEAGLPGLPASLTQSIITLPDVFIQASVPDFEYDYGPLPPNLRFVGAPPPPPATVGAPDWWARRDPARRVVLVTQGTLANHDLGELVEPTLLALADRDDLLVVATTGGRPVEALGIAVPRNARVASFLPFGEILPEVDLLVTNGGYGSVSTALQAGVPLVSAGLTEDKGEIGARIGWSGAGVNLASNRPTTAEIGRAVDAVLGSARYAERAAALAAAFARHDTAREVLALIDGGA</sequence>
<keyword evidence="3" id="KW-1185">Reference proteome</keyword>
<dbReference type="RefSeq" id="WP_183573769.1">
    <property type="nucleotide sequence ID" value="NZ_JACHOP010000034.1"/>
</dbReference>
<dbReference type="GO" id="GO:0016758">
    <property type="term" value="F:hexosyltransferase activity"/>
    <property type="evidence" value="ECO:0007669"/>
    <property type="project" value="UniProtKB-ARBA"/>
</dbReference>
<dbReference type="Proteomes" id="UP000583454">
    <property type="component" value="Unassembled WGS sequence"/>
</dbReference>
<protein>
    <submittedName>
        <fullName evidence="2">UDP:flavonoid glycosyltransferase YjiC (YdhE family)</fullName>
    </submittedName>
</protein>
<dbReference type="GO" id="GO:0008194">
    <property type="term" value="F:UDP-glycosyltransferase activity"/>
    <property type="evidence" value="ECO:0007669"/>
    <property type="project" value="InterPro"/>
</dbReference>
<organism evidence="2 3">
    <name type="scientific">Methylorubrum rhodinum</name>
    <dbReference type="NCBI Taxonomy" id="29428"/>
    <lineage>
        <taxon>Bacteria</taxon>
        <taxon>Pseudomonadati</taxon>
        <taxon>Pseudomonadota</taxon>
        <taxon>Alphaproteobacteria</taxon>
        <taxon>Hyphomicrobiales</taxon>
        <taxon>Methylobacteriaceae</taxon>
        <taxon>Methylorubrum</taxon>
    </lineage>
</organism>
<dbReference type="SUPFAM" id="SSF53756">
    <property type="entry name" value="UDP-Glycosyltransferase/glycogen phosphorylase"/>
    <property type="match status" value="1"/>
</dbReference>
<feature type="domain" description="Erythromycin biosynthesis protein CIII-like C-terminal" evidence="1">
    <location>
        <begin position="285"/>
        <end position="411"/>
    </location>
</feature>
<dbReference type="AlphaFoldDB" id="A0A840ZPC2"/>
<name>A0A840ZPC2_9HYPH</name>
<dbReference type="CDD" id="cd03784">
    <property type="entry name" value="GT1_Gtf-like"/>
    <property type="match status" value="1"/>
</dbReference>
<comment type="caution">
    <text evidence="2">The sequence shown here is derived from an EMBL/GenBank/DDBJ whole genome shotgun (WGS) entry which is preliminary data.</text>
</comment>
<dbReference type="PANTHER" id="PTHR48050:SF13">
    <property type="entry name" value="STEROL 3-BETA-GLUCOSYLTRANSFERASE UGT80A2"/>
    <property type="match status" value="1"/>
</dbReference>
<dbReference type="GO" id="GO:0017000">
    <property type="term" value="P:antibiotic biosynthetic process"/>
    <property type="evidence" value="ECO:0007669"/>
    <property type="project" value="UniProtKB-ARBA"/>
</dbReference>
<gene>
    <name evidence="2" type="ORF">HNR00_004855</name>
</gene>
<reference evidence="2 3" key="1">
    <citation type="submission" date="2020-08" db="EMBL/GenBank/DDBJ databases">
        <title>Genomic Encyclopedia of Type Strains, Phase IV (KMG-IV): sequencing the most valuable type-strain genomes for metagenomic binning, comparative biology and taxonomic classification.</title>
        <authorList>
            <person name="Goeker M."/>
        </authorList>
    </citation>
    <scope>NUCLEOTIDE SEQUENCE [LARGE SCALE GENOMIC DNA]</scope>
    <source>
        <strain evidence="2 3">DSM 2163</strain>
    </source>
</reference>
<proteinExistence type="predicted"/>
<evidence type="ECO:0000313" key="3">
    <source>
        <dbReference type="Proteomes" id="UP000583454"/>
    </source>
</evidence>
<accession>A0A840ZPC2</accession>
<dbReference type="Gene3D" id="3.40.50.2000">
    <property type="entry name" value="Glycogen Phosphorylase B"/>
    <property type="match status" value="2"/>
</dbReference>
<dbReference type="Pfam" id="PF06722">
    <property type="entry name" value="EryCIII-like_C"/>
    <property type="match status" value="1"/>
</dbReference>
<dbReference type="InterPro" id="IPR010610">
    <property type="entry name" value="EryCIII-like_C"/>
</dbReference>
<evidence type="ECO:0000259" key="1">
    <source>
        <dbReference type="Pfam" id="PF06722"/>
    </source>
</evidence>
<evidence type="ECO:0000313" key="2">
    <source>
        <dbReference type="EMBL" id="MBB5760112.1"/>
    </source>
</evidence>
<keyword evidence="2" id="KW-0808">Transferase</keyword>
<dbReference type="InterPro" id="IPR050426">
    <property type="entry name" value="Glycosyltransferase_28"/>
</dbReference>
<dbReference type="PANTHER" id="PTHR48050">
    <property type="entry name" value="STEROL 3-BETA-GLUCOSYLTRANSFERASE"/>
    <property type="match status" value="1"/>
</dbReference>
<dbReference type="EMBL" id="JACHOP010000034">
    <property type="protein sequence ID" value="MBB5760112.1"/>
    <property type="molecule type" value="Genomic_DNA"/>
</dbReference>